<keyword evidence="1" id="KW-0812">Transmembrane</keyword>
<keyword evidence="1" id="KW-1133">Transmembrane helix</keyword>
<keyword evidence="3" id="KW-1185">Reference proteome</keyword>
<dbReference type="AlphaFoldDB" id="A0A420HQV9"/>
<evidence type="ECO:0000256" key="1">
    <source>
        <dbReference type="SAM" id="Phobius"/>
    </source>
</evidence>
<feature type="transmembrane region" description="Helical" evidence="1">
    <location>
        <begin position="26"/>
        <end position="47"/>
    </location>
</feature>
<comment type="caution">
    <text evidence="2">The sequence shown here is derived from an EMBL/GenBank/DDBJ whole genome shotgun (WGS) entry which is preliminary data.</text>
</comment>
<gene>
    <name evidence="2" type="ORF">GcM3_171012</name>
</gene>
<evidence type="ECO:0000313" key="2">
    <source>
        <dbReference type="EMBL" id="RKF59787.1"/>
    </source>
</evidence>
<protein>
    <submittedName>
        <fullName evidence="2">Uncharacterized protein</fullName>
    </submittedName>
</protein>
<reference evidence="2 3" key="1">
    <citation type="journal article" date="2018" name="BMC Genomics">
        <title>Comparative genome analyses reveal sequence features reflecting distinct modes of host-adaptation between dicot and monocot powdery mildew.</title>
        <authorList>
            <person name="Wu Y."/>
            <person name="Ma X."/>
            <person name="Pan Z."/>
            <person name="Kale S.D."/>
            <person name="Song Y."/>
            <person name="King H."/>
            <person name="Zhang Q."/>
            <person name="Presley C."/>
            <person name="Deng X."/>
            <person name="Wei C.I."/>
            <person name="Xiao S."/>
        </authorList>
    </citation>
    <scope>NUCLEOTIDE SEQUENCE [LARGE SCALE GENOMIC DNA]</scope>
    <source>
        <strain evidence="2">UMSG3</strain>
    </source>
</reference>
<sequence>MTRIHVFDTGIDLGLSSINGLRNPTFLFVMEPIVTMFIFAILAGSGLKGLSQQQLTRHCSDPSRPEVFSRSFKDGQWALSCEQAETSISALKNILNRFL</sequence>
<accession>A0A420HQV9</accession>
<name>A0A420HQV9_9PEZI</name>
<dbReference type="EMBL" id="MCBQ01017184">
    <property type="protein sequence ID" value="RKF59787.1"/>
    <property type="molecule type" value="Genomic_DNA"/>
</dbReference>
<organism evidence="2 3">
    <name type="scientific">Golovinomyces cichoracearum</name>
    <dbReference type="NCBI Taxonomy" id="62708"/>
    <lineage>
        <taxon>Eukaryota</taxon>
        <taxon>Fungi</taxon>
        <taxon>Dikarya</taxon>
        <taxon>Ascomycota</taxon>
        <taxon>Pezizomycotina</taxon>
        <taxon>Leotiomycetes</taxon>
        <taxon>Erysiphales</taxon>
        <taxon>Erysiphaceae</taxon>
        <taxon>Golovinomyces</taxon>
    </lineage>
</organism>
<evidence type="ECO:0000313" key="3">
    <source>
        <dbReference type="Proteomes" id="UP000283383"/>
    </source>
</evidence>
<dbReference type="Proteomes" id="UP000283383">
    <property type="component" value="Unassembled WGS sequence"/>
</dbReference>
<proteinExistence type="predicted"/>
<keyword evidence="1" id="KW-0472">Membrane</keyword>